<name>A0A7V8JUD0_9BURK</name>
<proteinExistence type="predicted"/>
<dbReference type="EMBL" id="WNDX01000061">
    <property type="protein sequence ID" value="KAF1043378.1"/>
    <property type="molecule type" value="Genomic_DNA"/>
</dbReference>
<sequence length="470" mass="50217">MSLQSASTMESAPVAARMLGEIWRALEGPAALLSNVRLSGSGALPSVFATSDLAQASVAAGLAAAELVQTASGHDVPAVECDRRLASMWFSASLRAQGWTPPALWDSVAGDYRCADGWIRLHTNAPHHRAAALQVLGLDARAAPREDVAREVARWKGSELEAAILANKGCAAEMRSLEQWDAHPQGAAVAAEPLIWRQHFDASRKPAAIFDPARPLAGVRVLDLTRVLAGPTATRFLAAFGADVLRIDPGFWDEPGVVPEMTLGKRCAHLDLTRAEDRRMLEGLLAQADVLVHGYRPQALEHLGLGAAHRRRLNPALVDVALDAYGWSGPWAGRRGFDSLVQMSSGIADAGMRLLGKDKPAPLPVQALDHATGYLLAASALRGLTRRQATGEGSECRLSLARTARLLVSHPVRSVEPAFADETAADLGAAQENTVWGPVRRLRAPLQIAGVPLRWDLPASPLRSAAAQWR</sequence>
<keyword evidence="1" id="KW-0808">Transferase</keyword>
<dbReference type="GO" id="GO:0016740">
    <property type="term" value="F:transferase activity"/>
    <property type="evidence" value="ECO:0007669"/>
    <property type="project" value="UniProtKB-KW"/>
</dbReference>
<evidence type="ECO:0000313" key="2">
    <source>
        <dbReference type="Proteomes" id="UP000462435"/>
    </source>
</evidence>
<dbReference type="Pfam" id="PF02515">
    <property type="entry name" value="CoA_transf_3"/>
    <property type="match status" value="1"/>
</dbReference>
<protein>
    <submittedName>
        <fullName evidence="1">Formyl-CoA:oxalate CoA-transferase</fullName>
    </submittedName>
</protein>
<dbReference type="InterPro" id="IPR003673">
    <property type="entry name" value="CoA-Trfase_fam_III"/>
</dbReference>
<dbReference type="PANTHER" id="PTHR48229">
    <property type="entry name" value="CAIB/BAIF FAMILY ENZYME (AFU_ORTHOLOGUE AFUA_1G05360)-RELATED"/>
    <property type="match status" value="1"/>
</dbReference>
<evidence type="ECO:0000313" key="1">
    <source>
        <dbReference type="EMBL" id="KAF1043378.1"/>
    </source>
</evidence>
<dbReference type="InterPro" id="IPR023606">
    <property type="entry name" value="CoA-Trfase_III_dom_1_sf"/>
</dbReference>
<dbReference type="AlphaFoldDB" id="A0A7V8JUD0"/>
<accession>A0A7V8JUD0</accession>
<dbReference type="Proteomes" id="UP000462435">
    <property type="component" value="Unassembled WGS sequence"/>
</dbReference>
<dbReference type="InterPro" id="IPR052985">
    <property type="entry name" value="CoA-trans_III_biosynth/detox"/>
</dbReference>
<reference evidence="2" key="1">
    <citation type="journal article" date="2020" name="MBio">
        <title>Horizontal gene transfer to a defensive symbiont with a reduced genome amongst a multipartite beetle microbiome.</title>
        <authorList>
            <person name="Waterworth S.C."/>
            <person name="Florez L.V."/>
            <person name="Rees E.R."/>
            <person name="Hertweck C."/>
            <person name="Kaltenpoth M."/>
            <person name="Kwan J.C."/>
        </authorList>
    </citation>
    <scope>NUCLEOTIDE SEQUENCE [LARGE SCALE GENOMIC DNA]</scope>
</reference>
<organism evidence="1 2">
    <name type="scientific">Herbaspirillum frisingense</name>
    <dbReference type="NCBI Taxonomy" id="92645"/>
    <lineage>
        <taxon>Bacteria</taxon>
        <taxon>Pseudomonadati</taxon>
        <taxon>Pseudomonadota</taxon>
        <taxon>Betaproteobacteria</taxon>
        <taxon>Burkholderiales</taxon>
        <taxon>Oxalobacteraceae</taxon>
        <taxon>Herbaspirillum</taxon>
    </lineage>
</organism>
<dbReference type="PANTHER" id="PTHR48229:SF1">
    <property type="entry name" value="ALPHA METHYLACYL-COA RACEMASE-RELATED"/>
    <property type="match status" value="1"/>
</dbReference>
<dbReference type="Gene3D" id="3.40.50.10540">
    <property type="entry name" value="Crotonobetainyl-coa:carnitine coa-transferase, domain 1"/>
    <property type="match status" value="1"/>
</dbReference>
<comment type="caution">
    <text evidence="1">The sequence shown here is derived from an EMBL/GenBank/DDBJ whole genome shotgun (WGS) entry which is preliminary data.</text>
</comment>
<dbReference type="SUPFAM" id="SSF89796">
    <property type="entry name" value="CoA-transferase family III (CaiB/BaiF)"/>
    <property type="match status" value="2"/>
</dbReference>
<gene>
    <name evidence="1" type="primary">frc</name>
    <name evidence="1" type="ORF">GAK35_02232</name>
</gene>